<dbReference type="AlphaFoldDB" id="A0ABD1DDW3"/>
<feature type="compositionally biased region" description="Polar residues" evidence="1">
    <location>
        <begin position="51"/>
        <end position="60"/>
    </location>
</feature>
<feature type="compositionally biased region" description="Low complexity" evidence="1">
    <location>
        <begin position="83"/>
        <end position="97"/>
    </location>
</feature>
<gene>
    <name evidence="2" type="ORF">pipiens_009415</name>
</gene>
<evidence type="ECO:0000256" key="1">
    <source>
        <dbReference type="SAM" id="MobiDB-lite"/>
    </source>
</evidence>
<comment type="caution">
    <text evidence="2">The sequence shown here is derived from an EMBL/GenBank/DDBJ whole genome shotgun (WGS) entry which is preliminary data.</text>
</comment>
<name>A0ABD1DDW3_CULPP</name>
<reference evidence="2 3" key="1">
    <citation type="submission" date="2024-05" db="EMBL/GenBank/DDBJ databases">
        <title>Culex pipiens pipiens assembly and annotation.</title>
        <authorList>
            <person name="Alout H."/>
            <person name="Durand T."/>
        </authorList>
    </citation>
    <scope>NUCLEOTIDE SEQUENCE [LARGE SCALE GENOMIC DNA]</scope>
    <source>
        <strain evidence="2">HA-2024</strain>
        <tissue evidence="2">Whole body</tissue>
    </source>
</reference>
<organism evidence="2 3">
    <name type="scientific">Culex pipiens pipiens</name>
    <name type="common">Northern house mosquito</name>
    <dbReference type="NCBI Taxonomy" id="38569"/>
    <lineage>
        <taxon>Eukaryota</taxon>
        <taxon>Metazoa</taxon>
        <taxon>Ecdysozoa</taxon>
        <taxon>Arthropoda</taxon>
        <taxon>Hexapoda</taxon>
        <taxon>Insecta</taxon>
        <taxon>Pterygota</taxon>
        <taxon>Neoptera</taxon>
        <taxon>Endopterygota</taxon>
        <taxon>Diptera</taxon>
        <taxon>Nematocera</taxon>
        <taxon>Culicoidea</taxon>
        <taxon>Culicidae</taxon>
        <taxon>Culicinae</taxon>
        <taxon>Culicini</taxon>
        <taxon>Culex</taxon>
        <taxon>Culex</taxon>
    </lineage>
</organism>
<dbReference type="Proteomes" id="UP001562425">
    <property type="component" value="Unassembled WGS sequence"/>
</dbReference>
<keyword evidence="3" id="KW-1185">Reference proteome</keyword>
<feature type="region of interest" description="Disordered" evidence="1">
    <location>
        <begin position="44"/>
        <end position="109"/>
    </location>
</feature>
<dbReference type="EMBL" id="JBEHCU010006107">
    <property type="protein sequence ID" value="KAL1397869.1"/>
    <property type="molecule type" value="Genomic_DNA"/>
</dbReference>
<accession>A0ABD1DDW3</accession>
<protein>
    <submittedName>
        <fullName evidence="2">Uncharacterized protein</fullName>
    </submittedName>
</protein>
<evidence type="ECO:0000313" key="3">
    <source>
        <dbReference type="Proteomes" id="UP001562425"/>
    </source>
</evidence>
<sequence length="109" mass="11804">MSKIAENKSVASKTGDDEVEDQPRQNWRRWRVWRGVAWILPASLKSPPSECASSIASRGASTPGGKRTISGSVKRGRTHSKDSQQSSQSDLSLSGGSPKLQPKVSSIRK</sequence>
<proteinExistence type="predicted"/>
<feature type="region of interest" description="Disordered" evidence="1">
    <location>
        <begin position="1"/>
        <end position="26"/>
    </location>
</feature>
<evidence type="ECO:0000313" key="2">
    <source>
        <dbReference type="EMBL" id="KAL1397869.1"/>
    </source>
</evidence>